<evidence type="ECO:0000313" key="1">
    <source>
        <dbReference type="EMBL" id="VFK22885.1"/>
    </source>
</evidence>
<reference evidence="1" key="1">
    <citation type="submission" date="2019-02" db="EMBL/GenBank/DDBJ databases">
        <authorList>
            <person name="Gruber-Vodicka R. H."/>
            <person name="Seah K. B. B."/>
        </authorList>
    </citation>
    <scope>NUCLEOTIDE SEQUENCE</scope>
    <source>
        <strain evidence="1">BECK_S426</strain>
    </source>
</reference>
<dbReference type="EMBL" id="CAADFP010000002">
    <property type="protein sequence ID" value="VFK22885.1"/>
    <property type="molecule type" value="Genomic_DNA"/>
</dbReference>
<name>A0A450X0S9_9GAMM</name>
<gene>
    <name evidence="1" type="ORF">BECKLPF1236C_GA0070990_1000217</name>
</gene>
<proteinExistence type="predicted"/>
<organism evidence="1">
    <name type="scientific">Candidatus Kentrum sp. LPFa</name>
    <dbReference type="NCBI Taxonomy" id="2126335"/>
    <lineage>
        <taxon>Bacteria</taxon>
        <taxon>Pseudomonadati</taxon>
        <taxon>Pseudomonadota</taxon>
        <taxon>Gammaproteobacteria</taxon>
        <taxon>Candidatus Kentrum</taxon>
    </lineage>
</organism>
<accession>A0A450X0S9</accession>
<sequence>MFSNIDRASLLDPLRDAHIFHTLFALDPDAVYLTNSCNIGKPWCGHCEKRAYVFA</sequence>
<protein>
    <submittedName>
        <fullName evidence="1">Uncharacterized protein</fullName>
    </submittedName>
</protein>
<dbReference type="AlphaFoldDB" id="A0A450X0S9"/>